<gene>
    <name evidence="1" type="ORF">KIW84_012409</name>
</gene>
<proteinExistence type="predicted"/>
<dbReference type="EMBL" id="JAMSHJ010000001">
    <property type="protein sequence ID" value="KAI5443743.1"/>
    <property type="molecule type" value="Genomic_DNA"/>
</dbReference>
<protein>
    <submittedName>
        <fullName evidence="1">Uncharacterized protein</fullName>
    </submittedName>
</protein>
<dbReference type="AlphaFoldDB" id="A0A9D5BHF9"/>
<evidence type="ECO:0000313" key="1">
    <source>
        <dbReference type="EMBL" id="KAI5443743.1"/>
    </source>
</evidence>
<dbReference type="Proteomes" id="UP001058974">
    <property type="component" value="Chromosome 1"/>
</dbReference>
<dbReference type="Gramene" id="Psat01G0240900-T1">
    <property type="protein sequence ID" value="KAI5443743.1"/>
    <property type="gene ID" value="KIW84_012409"/>
</dbReference>
<keyword evidence="2" id="KW-1185">Reference proteome</keyword>
<comment type="caution">
    <text evidence="1">The sequence shown here is derived from an EMBL/GenBank/DDBJ whole genome shotgun (WGS) entry which is preliminary data.</text>
</comment>
<organism evidence="1 2">
    <name type="scientific">Pisum sativum</name>
    <name type="common">Garden pea</name>
    <name type="synonym">Lathyrus oleraceus</name>
    <dbReference type="NCBI Taxonomy" id="3888"/>
    <lineage>
        <taxon>Eukaryota</taxon>
        <taxon>Viridiplantae</taxon>
        <taxon>Streptophyta</taxon>
        <taxon>Embryophyta</taxon>
        <taxon>Tracheophyta</taxon>
        <taxon>Spermatophyta</taxon>
        <taxon>Magnoliopsida</taxon>
        <taxon>eudicotyledons</taxon>
        <taxon>Gunneridae</taxon>
        <taxon>Pentapetalae</taxon>
        <taxon>rosids</taxon>
        <taxon>fabids</taxon>
        <taxon>Fabales</taxon>
        <taxon>Fabaceae</taxon>
        <taxon>Papilionoideae</taxon>
        <taxon>50 kb inversion clade</taxon>
        <taxon>NPAAA clade</taxon>
        <taxon>Hologalegina</taxon>
        <taxon>IRL clade</taxon>
        <taxon>Fabeae</taxon>
        <taxon>Lathyrus</taxon>
    </lineage>
</organism>
<evidence type="ECO:0000313" key="2">
    <source>
        <dbReference type="Proteomes" id="UP001058974"/>
    </source>
</evidence>
<reference evidence="1 2" key="1">
    <citation type="journal article" date="2022" name="Nat. Genet.">
        <title>Improved pea reference genome and pan-genome highlight genomic features and evolutionary characteristics.</title>
        <authorList>
            <person name="Yang T."/>
            <person name="Liu R."/>
            <person name="Luo Y."/>
            <person name="Hu S."/>
            <person name="Wang D."/>
            <person name="Wang C."/>
            <person name="Pandey M.K."/>
            <person name="Ge S."/>
            <person name="Xu Q."/>
            <person name="Li N."/>
            <person name="Li G."/>
            <person name="Huang Y."/>
            <person name="Saxena R.K."/>
            <person name="Ji Y."/>
            <person name="Li M."/>
            <person name="Yan X."/>
            <person name="He Y."/>
            <person name="Liu Y."/>
            <person name="Wang X."/>
            <person name="Xiang C."/>
            <person name="Varshney R.K."/>
            <person name="Ding H."/>
            <person name="Gao S."/>
            <person name="Zong X."/>
        </authorList>
    </citation>
    <scope>NUCLEOTIDE SEQUENCE [LARGE SCALE GENOMIC DNA]</scope>
    <source>
        <strain evidence="1 2">cv. Zhongwan 6</strain>
    </source>
</reference>
<sequence>MALTTLSEQMVTLATQVDIPLFYKMMEVEEFIDWQIDIDRFFDVLAVLKNKQVKMVAIRMKSIAAVWWDKLVAQRQRQRNGLVKTWRRMKKLMPSGFY</sequence>
<accession>A0A9D5BHF9</accession>
<name>A0A9D5BHF9_PEA</name>